<feature type="compositionally biased region" description="Polar residues" evidence="1">
    <location>
        <begin position="10"/>
        <end position="22"/>
    </location>
</feature>
<feature type="region of interest" description="Disordered" evidence="1">
    <location>
        <begin position="1"/>
        <end position="47"/>
    </location>
</feature>
<dbReference type="AlphaFoldDB" id="A0A644TYS5"/>
<reference evidence="2" key="1">
    <citation type="submission" date="2019-08" db="EMBL/GenBank/DDBJ databases">
        <authorList>
            <person name="Kucharzyk K."/>
            <person name="Murdoch R.W."/>
            <person name="Higgins S."/>
            <person name="Loffler F."/>
        </authorList>
    </citation>
    <scope>NUCLEOTIDE SEQUENCE</scope>
</reference>
<sequence>MTKEKDACPNSASKQFQGTGNTKLAVLGEKTSAESQGTPGGDTLADL</sequence>
<protein>
    <submittedName>
        <fullName evidence="2">Uncharacterized protein</fullName>
    </submittedName>
</protein>
<dbReference type="EMBL" id="VSSQ01000060">
    <property type="protein sequence ID" value="MPL71597.1"/>
    <property type="molecule type" value="Genomic_DNA"/>
</dbReference>
<gene>
    <name evidence="2" type="ORF">SDC9_17374</name>
</gene>
<comment type="caution">
    <text evidence="2">The sequence shown here is derived from an EMBL/GenBank/DDBJ whole genome shotgun (WGS) entry which is preliminary data.</text>
</comment>
<name>A0A644TYS5_9ZZZZ</name>
<proteinExistence type="predicted"/>
<organism evidence="2">
    <name type="scientific">bioreactor metagenome</name>
    <dbReference type="NCBI Taxonomy" id="1076179"/>
    <lineage>
        <taxon>unclassified sequences</taxon>
        <taxon>metagenomes</taxon>
        <taxon>ecological metagenomes</taxon>
    </lineage>
</organism>
<evidence type="ECO:0000313" key="2">
    <source>
        <dbReference type="EMBL" id="MPL71597.1"/>
    </source>
</evidence>
<evidence type="ECO:0000256" key="1">
    <source>
        <dbReference type="SAM" id="MobiDB-lite"/>
    </source>
</evidence>
<accession>A0A644TYS5</accession>